<name>A0ABR3S217_9PLEO</name>
<dbReference type="EMBL" id="JAKJXO020000002">
    <property type="protein sequence ID" value="KAL1610734.1"/>
    <property type="molecule type" value="Genomic_DNA"/>
</dbReference>
<keyword evidence="3" id="KW-1185">Reference proteome</keyword>
<sequence length="115" mass="13515">MLNILGSLTKNGWRETFRILRHSENSICKLPFPPRKEYAHIRRRDRKGRKMRATAFRLVDEQRGSGATKTYRRVNDGGEVEEDEVEELVLEKKSEPDTEWEREIKTPSKCRDAAL</sequence>
<accession>A0ABR3S217</accession>
<organism evidence="2 3">
    <name type="scientific">Paraconiothyrium brasiliense</name>
    <dbReference type="NCBI Taxonomy" id="300254"/>
    <lineage>
        <taxon>Eukaryota</taxon>
        <taxon>Fungi</taxon>
        <taxon>Dikarya</taxon>
        <taxon>Ascomycota</taxon>
        <taxon>Pezizomycotina</taxon>
        <taxon>Dothideomycetes</taxon>
        <taxon>Pleosporomycetidae</taxon>
        <taxon>Pleosporales</taxon>
        <taxon>Massarineae</taxon>
        <taxon>Didymosphaeriaceae</taxon>
        <taxon>Paraconiothyrium</taxon>
    </lineage>
</organism>
<gene>
    <name evidence="2" type="ORF">SLS60_002404</name>
</gene>
<feature type="compositionally biased region" description="Acidic residues" evidence="1">
    <location>
        <begin position="78"/>
        <end position="88"/>
    </location>
</feature>
<protein>
    <submittedName>
        <fullName evidence="2">Uncharacterized protein</fullName>
    </submittedName>
</protein>
<dbReference type="Proteomes" id="UP001521785">
    <property type="component" value="Unassembled WGS sequence"/>
</dbReference>
<feature type="region of interest" description="Disordered" evidence="1">
    <location>
        <begin position="67"/>
        <end position="115"/>
    </location>
</feature>
<reference evidence="2 3" key="1">
    <citation type="submission" date="2024-02" db="EMBL/GenBank/DDBJ databases">
        <title>De novo assembly and annotation of 12 fungi associated with fruit tree decline syndrome in Ontario, Canada.</title>
        <authorList>
            <person name="Sulman M."/>
            <person name="Ellouze W."/>
            <person name="Ilyukhin E."/>
        </authorList>
    </citation>
    <scope>NUCLEOTIDE SEQUENCE [LARGE SCALE GENOMIC DNA]</scope>
    <source>
        <strain evidence="2 3">M42-189</strain>
    </source>
</reference>
<proteinExistence type="predicted"/>
<evidence type="ECO:0000313" key="2">
    <source>
        <dbReference type="EMBL" id="KAL1610734.1"/>
    </source>
</evidence>
<feature type="compositionally biased region" description="Basic and acidic residues" evidence="1">
    <location>
        <begin position="89"/>
        <end position="115"/>
    </location>
</feature>
<evidence type="ECO:0000313" key="3">
    <source>
        <dbReference type="Proteomes" id="UP001521785"/>
    </source>
</evidence>
<evidence type="ECO:0000256" key="1">
    <source>
        <dbReference type="SAM" id="MobiDB-lite"/>
    </source>
</evidence>
<comment type="caution">
    <text evidence="2">The sequence shown here is derived from an EMBL/GenBank/DDBJ whole genome shotgun (WGS) entry which is preliminary data.</text>
</comment>